<dbReference type="EMBL" id="UINC01001108">
    <property type="protein sequence ID" value="SUZ71019.1"/>
    <property type="molecule type" value="Genomic_DNA"/>
</dbReference>
<name>A0A381PYE3_9ZZZZ</name>
<protein>
    <submittedName>
        <fullName evidence="1">Uncharacterized protein</fullName>
    </submittedName>
</protein>
<organism evidence="1">
    <name type="scientific">marine metagenome</name>
    <dbReference type="NCBI Taxonomy" id="408172"/>
    <lineage>
        <taxon>unclassified sequences</taxon>
        <taxon>metagenomes</taxon>
        <taxon>ecological metagenomes</taxon>
    </lineage>
</organism>
<dbReference type="AlphaFoldDB" id="A0A381PYE3"/>
<gene>
    <name evidence="1" type="ORF">METZ01_LOCUS23873</name>
</gene>
<reference evidence="1" key="1">
    <citation type="submission" date="2018-05" db="EMBL/GenBank/DDBJ databases">
        <authorList>
            <person name="Lanie J.A."/>
            <person name="Ng W.-L."/>
            <person name="Kazmierczak K.M."/>
            <person name="Andrzejewski T.M."/>
            <person name="Davidsen T.M."/>
            <person name="Wayne K.J."/>
            <person name="Tettelin H."/>
            <person name="Glass J.I."/>
            <person name="Rusch D."/>
            <person name="Podicherti R."/>
            <person name="Tsui H.-C.T."/>
            <person name="Winkler M.E."/>
        </authorList>
    </citation>
    <scope>NUCLEOTIDE SEQUENCE</scope>
</reference>
<accession>A0A381PYE3</accession>
<evidence type="ECO:0000313" key="1">
    <source>
        <dbReference type="EMBL" id="SUZ71019.1"/>
    </source>
</evidence>
<proteinExistence type="predicted"/>
<sequence>VSAKALMVALQIQRFKESIAGTASRSYRAGPLQVAG</sequence>
<feature type="non-terminal residue" evidence="1">
    <location>
        <position position="1"/>
    </location>
</feature>